<feature type="region of interest" description="Disordered" evidence="1">
    <location>
        <begin position="186"/>
        <end position="423"/>
    </location>
</feature>
<feature type="compositionally biased region" description="Polar residues" evidence="1">
    <location>
        <begin position="197"/>
        <end position="214"/>
    </location>
</feature>
<feature type="compositionally biased region" description="Gly residues" evidence="1">
    <location>
        <begin position="251"/>
        <end position="264"/>
    </location>
</feature>
<feature type="compositionally biased region" description="Polar residues" evidence="1">
    <location>
        <begin position="68"/>
        <end position="92"/>
    </location>
</feature>
<feature type="compositionally biased region" description="Polar residues" evidence="1">
    <location>
        <begin position="349"/>
        <end position="359"/>
    </location>
</feature>
<name>F0XRZ5_GROCL</name>
<dbReference type="RefSeq" id="XP_014169081.1">
    <property type="nucleotide sequence ID" value="XM_014313606.1"/>
</dbReference>
<dbReference type="HOGENOM" id="CLU_037541_0_0_1"/>
<dbReference type="GeneID" id="25981568"/>
<dbReference type="AlphaFoldDB" id="F0XRZ5"/>
<feature type="region of interest" description="Disordered" evidence="1">
    <location>
        <begin position="1"/>
        <end position="115"/>
    </location>
</feature>
<dbReference type="eggNOG" id="ENOG502RXHE">
    <property type="taxonomic scope" value="Eukaryota"/>
</dbReference>
<dbReference type="OrthoDB" id="5330253at2759"/>
<protein>
    <recommendedName>
        <fullName evidence="4">DUF2406 domain containing protein</fullName>
    </recommendedName>
</protein>
<keyword evidence="3" id="KW-1185">Reference proteome</keyword>
<dbReference type="PANTHER" id="PTHR28186:SF1">
    <property type="entry name" value="MEIOTICALLY UP-REGULATED GENE 9 PROTEIN"/>
    <property type="match status" value="1"/>
</dbReference>
<sequence>MMATYDSPAPQPGGSQHQLPPHQQYQQAQRVQQQQHPKRDSQVQYAPAPSQPTPQVSAQKPPRKFHASQGSNRPRSRSFSLRSDKSGQSGSQKFEPETHDEKERKRLHSKADPMLAMTEAEPSAVAATAKVSLGSIRGVTPRDRFGNVIVEPDVSNPTRSRWERPLDTIRSFEAAIDGGYNRRSSVYQPSEAAESVSGGNTRRNSYFNNNTSPRYPQDAYYAPNPHSLIPATYSQQELRHQRDAYSEQGSGYNGAGHAHNGGGSRPRYNRTATEPQAQQNGYRNGEQNIYPAVGGHRSYETVASGSGASGGEPAGYLTDPTSSDNSSIDRRQSPLKQQHKPGNDYGIGFSQSSAYQPSSFAVGGPRPGNGMGAPTKLSMSQNSDNLAPAPPPMQQGVNVLRKPTTPAPDKRKSWFSRKLSRKS</sequence>
<dbReference type="InParanoid" id="F0XRZ5"/>
<dbReference type="Pfam" id="PF10295">
    <property type="entry name" value="DUF2406"/>
    <property type="match status" value="1"/>
</dbReference>
<dbReference type="PANTHER" id="PTHR28186">
    <property type="entry name" value="MEIOTICALLY UP-REGULATED GENE 9 PROTEIN"/>
    <property type="match status" value="1"/>
</dbReference>
<feature type="compositionally biased region" description="Basic and acidic residues" evidence="1">
    <location>
        <begin position="94"/>
        <end position="104"/>
    </location>
</feature>
<evidence type="ECO:0000313" key="2">
    <source>
        <dbReference type="EMBL" id="EFW99598.1"/>
    </source>
</evidence>
<reference evidence="2 3" key="1">
    <citation type="journal article" date="2011" name="Proc. Natl. Acad. Sci. U.S.A.">
        <title>Genome and transcriptome analyses of the mountain pine beetle-fungal symbiont Grosmannia clavigera, a lodgepole pine pathogen.</title>
        <authorList>
            <person name="DiGuistini S."/>
            <person name="Wang Y."/>
            <person name="Liao N.Y."/>
            <person name="Taylor G."/>
            <person name="Tanguay P."/>
            <person name="Feau N."/>
            <person name="Henrissat B."/>
            <person name="Chan S.K."/>
            <person name="Hesse-Orce U."/>
            <person name="Alamouti S.M."/>
            <person name="Tsui C.K.M."/>
            <person name="Docking R.T."/>
            <person name="Levasseur A."/>
            <person name="Haridas S."/>
            <person name="Robertson G."/>
            <person name="Birol I."/>
            <person name="Holt R.A."/>
            <person name="Marra M.A."/>
            <person name="Hamelin R.C."/>
            <person name="Hirst M."/>
            <person name="Jones S.J.M."/>
            <person name="Bohlmann J."/>
            <person name="Breuil C."/>
        </authorList>
    </citation>
    <scope>NUCLEOTIDE SEQUENCE [LARGE SCALE GENOMIC DNA]</scope>
    <source>
        <strain evidence="3">kw1407 / UAMH 11150</strain>
    </source>
</reference>
<gene>
    <name evidence="2" type="ORF">CMQ_7966</name>
</gene>
<dbReference type="InterPro" id="IPR018809">
    <property type="entry name" value="DUF2406"/>
</dbReference>
<accession>F0XRZ5</accession>
<organism evidence="3">
    <name type="scientific">Grosmannia clavigera (strain kw1407 / UAMH 11150)</name>
    <name type="common">Blue stain fungus</name>
    <name type="synonym">Graphiocladiella clavigera</name>
    <dbReference type="NCBI Taxonomy" id="655863"/>
    <lineage>
        <taxon>Eukaryota</taxon>
        <taxon>Fungi</taxon>
        <taxon>Dikarya</taxon>
        <taxon>Ascomycota</taxon>
        <taxon>Pezizomycotina</taxon>
        <taxon>Sordariomycetes</taxon>
        <taxon>Sordariomycetidae</taxon>
        <taxon>Ophiostomatales</taxon>
        <taxon>Ophiostomataceae</taxon>
        <taxon>Leptographium</taxon>
    </lineage>
</organism>
<evidence type="ECO:0000256" key="1">
    <source>
        <dbReference type="SAM" id="MobiDB-lite"/>
    </source>
</evidence>
<evidence type="ECO:0000313" key="3">
    <source>
        <dbReference type="Proteomes" id="UP000007796"/>
    </source>
</evidence>
<feature type="compositionally biased region" description="Low complexity" evidence="1">
    <location>
        <begin position="16"/>
        <end position="35"/>
    </location>
</feature>
<proteinExistence type="predicted"/>
<feature type="compositionally biased region" description="Polar residues" evidence="1">
    <location>
        <begin position="270"/>
        <end position="287"/>
    </location>
</feature>
<feature type="compositionally biased region" description="Basic residues" evidence="1">
    <location>
        <begin position="413"/>
        <end position="423"/>
    </location>
</feature>
<evidence type="ECO:0008006" key="4">
    <source>
        <dbReference type="Google" id="ProtNLM"/>
    </source>
</evidence>
<dbReference type="EMBL" id="GL629990">
    <property type="protein sequence ID" value="EFW99598.1"/>
    <property type="molecule type" value="Genomic_DNA"/>
</dbReference>
<dbReference type="Proteomes" id="UP000007796">
    <property type="component" value="Unassembled WGS sequence"/>
</dbReference>